<gene>
    <name evidence="25" type="ORF">Poly41_15070</name>
</gene>
<evidence type="ECO:0000256" key="16">
    <source>
        <dbReference type="ARBA" id="ARBA00030592"/>
    </source>
</evidence>
<organism evidence="25 26">
    <name type="scientific">Novipirellula artificiosorum</name>
    <dbReference type="NCBI Taxonomy" id="2528016"/>
    <lineage>
        <taxon>Bacteria</taxon>
        <taxon>Pseudomonadati</taxon>
        <taxon>Planctomycetota</taxon>
        <taxon>Planctomycetia</taxon>
        <taxon>Pirellulales</taxon>
        <taxon>Pirellulaceae</taxon>
        <taxon>Novipirellula</taxon>
    </lineage>
</organism>
<keyword evidence="11 22" id="KW-0547">Nucleotide-binding</keyword>
<evidence type="ECO:0000313" key="25">
    <source>
        <dbReference type="EMBL" id="TWU40672.1"/>
    </source>
</evidence>
<dbReference type="PANTHER" id="PTHR11136:SF0">
    <property type="entry name" value="DIHYDROFOLATE SYNTHETASE-RELATED"/>
    <property type="match status" value="1"/>
</dbReference>
<comment type="catalytic activity">
    <reaction evidence="20">
        <text>(6R)-5,10-methylenetetrahydrofolyl-(gamma-L-Glu)(n) + L-glutamate + ATP = (6R)-5,10-methylenetetrahydrofolyl-(gamma-L-Glu)(n+1) + ADP + phosphate + H(+)</text>
        <dbReference type="Rhea" id="RHEA:51912"/>
        <dbReference type="Rhea" id="RHEA-COMP:13257"/>
        <dbReference type="Rhea" id="RHEA-COMP:13258"/>
        <dbReference type="ChEBI" id="CHEBI:15378"/>
        <dbReference type="ChEBI" id="CHEBI:29985"/>
        <dbReference type="ChEBI" id="CHEBI:30616"/>
        <dbReference type="ChEBI" id="CHEBI:43474"/>
        <dbReference type="ChEBI" id="CHEBI:136572"/>
        <dbReference type="ChEBI" id="CHEBI:456216"/>
        <dbReference type="EC" id="6.3.2.17"/>
    </reaction>
</comment>
<evidence type="ECO:0000256" key="14">
    <source>
        <dbReference type="ARBA" id="ARBA00022909"/>
    </source>
</evidence>
<evidence type="ECO:0000256" key="4">
    <source>
        <dbReference type="ARBA" id="ARBA00005150"/>
    </source>
</evidence>
<evidence type="ECO:0000256" key="21">
    <source>
        <dbReference type="ARBA" id="ARBA00049161"/>
    </source>
</evidence>
<evidence type="ECO:0000256" key="18">
    <source>
        <dbReference type="ARBA" id="ARBA00047493"/>
    </source>
</evidence>
<evidence type="ECO:0000256" key="13">
    <source>
        <dbReference type="ARBA" id="ARBA00022842"/>
    </source>
</evidence>
<evidence type="ECO:0000259" key="23">
    <source>
        <dbReference type="Pfam" id="PF02875"/>
    </source>
</evidence>
<comment type="caution">
    <text evidence="25">The sequence shown here is derived from an EMBL/GenBank/DDBJ whole genome shotgun (WGS) entry which is preliminary data.</text>
</comment>
<comment type="function">
    <text evidence="2">Functions in two distinct reactions of the de novo folate biosynthetic pathway. Catalyzes the addition of a glutamate residue to dihydropteroate (7,8-dihydropteroate or H2Pte) to form dihydrofolate (7,8-dihydrofolate monoglutamate or H2Pte-Glu). Also catalyzes successive additions of L-glutamate to tetrahydrofolate or 10-formyltetrahydrofolate or 5,10-methylenetetrahydrofolate, leading to folylpolyglutamate derivatives.</text>
</comment>
<evidence type="ECO:0000256" key="3">
    <source>
        <dbReference type="ARBA" id="ARBA00004799"/>
    </source>
</evidence>
<dbReference type="GO" id="GO:0004326">
    <property type="term" value="F:tetrahydrofolylpolyglutamate synthase activity"/>
    <property type="evidence" value="ECO:0007669"/>
    <property type="project" value="UniProtKB-EC"/>
</dbReference>
<comment type="pathway">
    <text evidence="4">Cofactor biosynthesis; tetrahydrofolylpolyglutamate biosynthesis.</text>
</comment>
<evidence type="ECO:0000313" key="26">
    <source>
        <dbReference type="Proteomes" id="UP000319143"/>
    </source>
</evidence>
<dbReference type="PIRSF" id="PIRSF001563">
    <property type="entry name" value="Folylpolyglu_synth"/>
    <property type="match status" value="1"/>
</dbReference>
<comment type="similarity">
    <text evidence="5 22">Belongs to the folylpolyglutamate synthase family.</text>
</comment>
<evidence type="ECO:0000256" key="7">
    <source>
        <dbReference type="ARBA" id="ARBA00013025"/>
    </source>
</evidence>
<dbReference type="SUPFAM" id="SSF53623">
    <property type="entry name" value="MurD-like peptide ligases, catalytic domain"/>
    <property type="match status" value="1"/>
</dbReference>
<dbReference type="EMBL" id="SJPV01000002">
    <property type="protein sequence ID" value="TWU40672.1"/>
    <property type="molecule type" value="Genomic_DNA"/>
</dbReference>
<feature type="domain" description="Mur ligase C-terminal" evidence="23">
    <location>
        <begin position="314"/>
        <end position="442"/>
    </location>
</feature>
<keyword evidence="12 22" id="KW-0067">ATP-binding</keyword>
<evidence type="ECO:0000256" key="19">
    <source>
        <dbReference type="ARBA" id="ARBA00047808"/>
    </source>
</evidence>
<comment type="catalytic activity">
    <reaction evidence="19">
        <text>10-formyltetrahydrofolyl-(gamma-L-Glu)(n) + L-glutamate + ATP = 10-formyltetrahydrofolyl-(gamma-L-Glu)(n+1) + ADP + phosphate + H(+)</text>
        <dbReference type="Rhea" id="RHEA:51904"/>
        <dbReference type="Rhea" id="RHEA-COMP:13088"/>
        <dbReference type="Rhea" id="RHEA-COMP:14300"/>
        <dbReference type="ChEBI" id="CHEBI:15378"/>
        <dbReference type="ChEBI" id="CHEBI:29985"/>
        <dbReference type="ChEBI" id="CHEBI:30616"/>
        <dbReference type="ChEBI" id="CHEBI:43474"/>
        <dbReference type="ChEBI" id="CHEBI:134413"/>
        <dbReference type="ChEBI" id="CHEBI:456216"/>
        <dbReference type="EC" id="6.3.2.17"/>
    </reaction>
</comment>
<evidence type="ECO:0000256" key="12">
    <source>
        <dbReference type="ARBA" id="ARBA00022840"/>
    </source>
</evidence>
<dbReference type="InterPro" id="IPR013221">
    <property type="entry name" value="Mur_ligase_cen"/>
</dbReference>
<evidence type="ECO:0000256" key="22">
    <source>
        <dbReference type="PIRNR" id="PIRNR001563"/>
    </source>
</evidence>
<keyword evidence="10" id="KW-0479">Metal-binding</keyword>
<dbReference type="PANTHER" id="PTHR11136">
    <property type="entry name" value="FOLYLPOLYGLUTAMATE SYNTHASE-RELATED"/>
    <property type="match status" value="1"/>
</dbReference>
<evidence type="ECO:0000256" key="5">
    <source>
        <dbReference type="ARBA" id="ARBA00008276"/>
    </source>
</evidence>
<keyword evidence="14" id="KW-0289">Folate biosynthesis</keyword>
<dbReference type="SUPFAM" id="SSF53244">
    <property type="entry name" value="MurD-like peptide ligases, peptide-binding domain"/>
    <property type="match status" value="1"/>
</dbReference>
<evidence type="ECO:0000256" key="10">
    <source>
        <dbReference type="ARBA" id="ARBA00022723"/>
    </source>
</evidence>
<comment type="cofactor">
    <cofactor evidence="1">
        <name>Mg(2+)</name>
        <dbReference type="ChEBI" id="CHEBI:18420"/>
    </cofactor>
</comment>
<keyword evidence="9 22" id="KW-0436">Ligase</keyword>
<dbReference type="InterPro" id="IPR004101">
    <property type="entry name" value="Mur_ligase_C"/>
</dbReference>
<dbReference type="EC" id="6.3.2.12" evidence="6"/>
<dbReference type="GO" id="GO:0046656">
    <property type="term" value="P:folic acid biosynthetic process"/>
    <property type="evidence" value="ECO:0007669"/>
    <property type="project" value="UniProtKB-KW"/>
</dbReference>
<proteinExistence type="inferred from homology"/>
<dbReference type="Gene3D" id="3.90.190.20">
    <property type="entry name" value="Mur ligase, C-terminal domain"/>
    <property type="match status" value="1"/>
</dbReference>
<keyword evidence="26" id="KW-1185">Reference proteome</keyword>
<dbReference type="AlphaFoldDB" id="A0A5C6DVM7"/>
<comment type="catalytic activity">
    <reaction evidence="21">
        <text>7,8-dihydropteroate + L-glutamate + ATP = 7,8-dihydrofolate + ADP + phosphate + H(+)</text>
        <dbReference type="Rhea" id="RHEA:23584"/>
        <dbReference type="ChEBI" id="CHEBI:15378"/>
        <dbReference type="ChEBI" id="CHEBI:17839"/>
        <dbReference type="ChEBI" id="CHEBI:29985"/>
        <dbReference type="ChEBI" id="CHEBI:30616"/>
        <dbReference type="ChEBI" id="CHEBI:43474"/>
        <dbReference type="ChEBI" id="CHEBI:57451"/>
        <dbReference type="ChEBI" id="CHEBI:456216"/>
        <dbReference type="EC" id="6.3.2.12"/>
    </reaction>
</comment>
<dbReference type="NCBIfam" id="TIGR01499">
    <property type="entry name" value="folC"/>
    <property type="match status" value="1"/>
</dbReference>
<evidence type="ECO:0000256" key="20">
    <source>
        <dbReference type="ARBA" id="ARBA00049035"/>
    </source>
</evidence>
<evidence type="ECO:0000256" key="9">
    <source>
        <dbReference type="ARBA" id="ARBA00022598"/>
    </source>
</evidence>
<evidence type="ECO:0000256" key="2">
    <source>
        <dbReference type="ARBA" id="ARBA00002714"/>
    </source>
</evidence>
<evidence type="ECO:0000256" key="17">
    <source>
        <dbReference type="ARBA" id="ARBA00032510"/>
    </source>
</evidence>
<dbReference type="GO" id="GO:0005737">
    <property type="term" value="C:cytoplasm"/>
    <property type="evidence" value="ECO:0007669"/>
    <property type="project" value="TreeGrafter"/>
</dbReference>
<dbReference type="EC" id="6.3.2.17" evidence="7"/>
<evidence type="ECO:0000256" key="8">
    <source>
        <dbReference type="ARBA" id="ARBA00019357"/>
    </source>
</evidence>
<dbReference type="InterPro" id="IPR036615">
    <property type="entry name" value="Mur_ligase_C_dom_sf"/>
</dbReference>
<protein>
    <recommendedName>
        <fullName evidence="8">Dihydrofolate synthase/folylpolyglutamate synthase</fullName>
        <ecNumber evidence="6">6.3.2.12</ecNumber>
        <ecNumber evidence="7">6.3.2.17</ecNumber>
    </recommendedName>
    <alternativeName>
        <fullName evidence="17">Folylpoly-gamma-glutamate synthetase-dihydrofolate synthetase</fullName>
    </alternativeName>
    <alternativeName>
        <fullName evidence="15">Folylpolyglutamate synthetase</fullName>
    </alternativeName>
    <alternativeName>
        <fullName evidence="16">Tetrahydrofolylpolyglutamate synthase</fullName>
    </alternativeName>
</protein>
<dbReference type="InterPro" id="IPR001645">
    <property type="entry name" value="Folylpolyglutamate_synth"/>
</dbReference>
<evidence type="ECO:0000256" key="6">
    <source>
        <dbReference type="ARBA" id="ARBA00013023"/>
    </source>
</evidence>
<evidence type="ECO:0000259" key="24">
    <source>
        <dbReference type="Pfam" id="PF08245"/>
    </source>
</evidence>
<reference evidence="25 26" key="1">
    <citation type="submission" date="2019-02" db="EMBL/GenBank/DDBJ databases">
        <title>Deep-cultivation of Planctomycetes and their phenomic and genomic characterization uncovers novel biology.</title>
        <authorList>
            <person name="Wiegand S."/>
            <person name="Jogler M."/>
            <person name="Boedeker C."/>
            <person name="Pinto D."/>
            <person name="Vollmers J."/>
            <person name="Rivas-Marin E."/>
            <person name="Kohn T."/>
            <person name="Peeters S.H."/>
            <person name="Heuer A."/>
            <person name="Rast P."/>
            <person name="Oberbeckmann S."/>
            <person name="Bunk B."/>
            <person name="Jeske O."/>
            <person name="Meyerdierks A."/>
            <person name="Storesund J.E."/>
            <person name="Kallscheuer N."/>
            <person name="Luecker S."/>
            <person name="Lage O.M."/>
            <person name="Pohl T."/>
            <person name="Merkel B.J."/>
            <person name="Hornburger P."/>
            <person name="Mueller R.-W."/>
            <person name="Bruemmer F."/>
            <person name="Labrenz M."/>
            <person name="Spormann A.M."/>
            <person name="Op Den Camp H."/>
            <person name="Overmann J."/>
            <person name="Amann R."/>
            <person name="Jetten M.S.M."/>
            <person name="Mascher T."/>
            <person name="Medema M.H."/>
            <person name="Devos D.P."/>
            <person name="Kaster A.-K."/>
            <person name="Ovreas L."/>
            <person name="Rohde M."/>
            <person name="Galperin M.Y."/>
            <person name="Jogler C."/>
        </authorList>
    </citation>
    <scope>NUCLEOTIDE SEQUENCE [LARGE SCALE GENOMIC DNA]</scope>
    <source>
        <strain evidence="25 26">Poly41</strain>
    </source>
</reference>
<dbReference type="InterPro" id="IPR036565">
    <property type="entry name" value="Mur-like_cat_sf"/>
</dbReference>
<dbReference type="Gene3D" id="3.40.1190.10">
    <property type="entry name" value="Mur-like, catalytic domain"/>
    <property type="match status" value="1"/>
</dbReference>
<evidence type="ECO:0000256" key="1">
    <source>
        <dbReference type="ARBA" id="ARBA00001946"/>
    </source>
</evidence>
<dbReference type="FunFam" id="3.40.1190.10:FF:000011">
    <property type="entry name" value="Folylpolyglutamate synthase/dihydrofolate synthase"/>
    <property type="match status" value="1"/>
</dbReference>
<evidence type="ECO:0000256" key="15">
    <source>
        <dbReference type="ARBA" id="ARBA00030048"/>
    </source>
</evidence>
<comment type="catalytic activity">
    <reaction evidence="18">
        <text>(6S)-5,6,7,8-tetrahydrofolyl-(gamma-L-Glu)(n) + L-glutamate + ATP = (6S)-5,6,7,8-tetrahydrofolyl-(gamma-L-Glu)(n+1) + ADP + phosphate + H(+)</text>
        <dbReference type="Rhea" id="RHEA:10580"/>
        <dbReference type="Rhea" id="RHEA-COMP:14738"/>
        <dbReference type="Rhea" id="RHEA-COMP:14740"/>
        <dbReference type="ChEBI" id="CHEBI:15378"/>
        <dbReference type="ChEBI" id="CHEBI:29985"/>
        <dbReference type="ChEBI" id="CHEBI:30616"/>
        <dbReference type="ChEBI" id="CHEBI:43474"/>
        <dbReference type="ChEBI" id="CHEBI:141005"/>
        <dbReference type="ChEBI" id="CHEBI:456216"/>
        <dbReference type="EC" id="6.3.2.17"/>
    </reaction>
</comment>
<sequence>MRFLYDRINYEGAPSQGANYPFRLRRMRDLIRRLGLEAYLASDSSSSTPPPKPLVHIAGTKGKGSTASMVAAMLSAAGYRTGLYTSPHLTALEERFRIDSLPCRQVDLVQLVDRIRSVATAMDCDSELAPTFFELTTAIAVLHFHLQSCDAIVLETGLGGRLDSTNVFASSVTAITSIGLDHQHVLGNTIAEIASEKAGIMKPSVPVVSAVSRPEAVQTVHRKAAGMDLPLFQYGRDFDCDATPRPDWGSQFQYRGRTPPLRPNHQAPLALEGDHQANNAAVAVAIVDLLNAQGLPVSNDAVSRGLGNLTCEARIERFTLRQDVVAILDAAHNPDSIDALVQTLKPRLATRPITVVFATSRDKDAQTMLDWLSPLATHLILTRYVGNPRYREPSKLRAMVDESRIGKSGLESITVLEDPIEACEVGLAKATPGGAVVICGSFFLAAETRSWLQGKSKS</sequence>
<dbReference type="Proteomes" id="UP000319143">
    <property type="component" value="Unassembled WGS sequence"/>
</dbReference>
<feature type="domain" description="Mur ligase central" evidence="24">
    <location>
        <begin position="57"/>
        <end position="286"/>
    </location>
</feature>
<evidence type="ECO:0000256" key="11">
    <source>
        <dbReference type="ARBA" id="ARBA00022741"/>
    </source>
</evidence>
<dbReference type="Pfam" id="PF08245">
    <property type="entry name" value="Mur_ligase_M"/>
    <property type="match status" value="1"/>
</dbReference>
<name>A0A5C6DVM7_9BACT</name>
<keyword evidence="13" id="KW-0460">Magnesium</keyword>
<dbReference type="GO" id="GO:0005524">
    <property type="term" value="F:ATP binding"/>
    <property type="evidence" value="ECO:0007669"/>
    <property type="project" value="UniProtKB-KW"/>
</dbReference>
<dbReference type="Pfam" id="PF02875">
    <property type="entry name" value="Mur_ligase_C"/>
    <property type="match status" value="1"/>
</dbReference>
<dbReference type="GO" id="GO:0008841">
    <property type="term" value="F:dihydrofolate synthase activity"/>
    <property type="evidence" value="ECO:0007669"/>
    <property type="project" value="UniProtKB-EC"/>
</dbReference>
<dbReference type="GO" id="GO:0046872">
    <property type="term" value="F:metal ion binding"/>
    <property type="evidence" value="ECO:0007669"/>
    <property type="project" value="UniProtKB-KW"/>
</dbReference>
<comment type="pathway">
    <text evidence="3">Cofactor biosynthesis; tetrahydrofolate biosynthesis; 7,8-dihydrofolate from 2-amino-4-hydroxy-6-hydroxymethyl-7,8-dihydropteridine diphosphate and 4-aminobenzoate: step 2/2.</text>
</comment>
<accession>A0A5C6DVM7</accession>